<gene>
    <name evidence="3" type="ORF">FOF52_06410</name>
</gene>
<keyword evidence="4" id="KW-1185">Reference proteome</keyword>
<proteinExistence type="predicted"/>
<reference evidence="3 4" key="1">
    <citation type="submission" date="2020-04" db="EMBL/GenBank/DDBJ databases">
        <title>Thermobifida alba genome sequencing and assembly.</title>
        <authorList>
            <person name="Luzics S."/>
            <person name="Horvath B."/>
            <person name="Nagy I."/>
            <person name="Toth A."/>
            <person name="Nagy I."/>
            <person name="Kukolya J."/>
        </authorList>
    </citation>
    <scope>NUCLEOTIDE SEQUENCE [LARGE SCALE GENOMIC DNA]</scope>
    <source>
        <strain evidence="3 4">DSM 43795</strain>
    </source>
</reference>
<evidence type="ECO:0000259" key="2">
    <source>
        <dbReference type="Pfam" id="PF18593"/>
    </source>
</evidence>
<feature type="compositionally biased region" description="Acidic residues" evidence="1">
    <location>
        <begin position="80"/>
        <end position="90"/>
    </location>
</feature>
<name>A0ABY4KYX4_THEAE</name>
<evidence type="ECO:0000256" key="1">
    <source>
        <dbReference type="SAM" id="MobiDB-lite"/>
    </source>
</evidence>
<dbReference type="InterPro" id="IPR041129">
    <property type="entry name" value="CdiI_2"/>
</dbReference>
<dbReference type="Pfam" id="PF18593">
    <property type="entry name" value="CdiI_2"/>
    <property type="match status" value="1"/>
</dbReference>
<dbReference type="EMBL" id="CP051627">
    <property type="protein sequence ID" value="UPT20644.1"/>
    <property type="molecule type" value="Genomic_DNA"/>
</dbReference>
<evidence type="ECO:0000313" key="4">
    <source>
        <dbReference type="Proteomes" id="UP000832041"/>
    </source>
</evidence>
<protein>
    <recommendedName>
        <fullName evidence="2">CdiI immunity protein domain-containing protein</fullName>
    </recommendedName>
</protein>
<organism evidence="3 4">
    <name type="scientific">Thermobifida alba</name>
    <name type="common">Thermomonospora alba</name>
    <dbReference type="NCBI Taxonomy" id="53522"/>
    <lineage>
        <taxon>Bacteria</taxon>
        <taxon>Bacillati</taxon>
        <taxon>Actinomycetota</taxon>
        <taxon>Actinomycetes</taxon>
        <taxon>Streptosporangiales</taxon>
        <taxon>Nocardiopsidaceae</taxon>
        <taxon>Thermobifida</taxon>
    </lineage>
</organism>
<feature type="compositionally biased region" description="Basic and acidic residues" evidence="1">
    <location>
        <begin position="70"/>
        <end position="79"/>
    </location>
</feature>
<dbReference type="Proteomes" id="UP000832041">
    <property type="component" value="Chromosome"/>
</dbReference>
<accession>A0ABY4KYX4</accession>
<feature type="region of interest" description="Disordered" evidence="1">
    <location>
        <begin position="58"/>
        <end position="90"/>
    </location>
</feature>
<sequence length="90" mass="10647">MTTERISPERFQSLRYFVEAYLQQDWNIDGENILEIPRSRRELASIHSEIQRDAETLLSEGFSEGEPGDLFERSWKSEYEPDCNEGETWT</sequence>
<dbReference type="RefSeq" id="WP_248592921.1">
    <property type="nucleotide sequence ID" value="NZ_BAABEB010000012.1"/>
</dbReference>
<feature type="domain" description="CdiI immunity protein" evidence="2">
    <location>
        <begin position="10"/>
        <end position="82"/>
    </location>
</feature>
<evidence type="ECO:0000313" key="3">
    <source>
        <dbReference type="EMBL" id="UPT20644.1"/>
    </source>
</evidence>